<reference evidence="2 3" key="1">
    <citation type="submission" date="2022-05" db="EMBL/GenBank/DDBJ databases">
        <title>Genome Sequencing of Bee-Associated Microbes.</title>
        <authorList>
            <person name="Dunlap C."/>
        </authorList>
    </citation>
    <scope>NUCLEOTIDE SEQUENCE [LARGE SCALE GENOMIC DNA]</scope>
    <source>
        <strain evidence="2 3">NRRL B-04010</strain>
    </source>
</reference>
<sequence length="72" mass="8309">MWASIGCVIIASAIFLFQSPRMKQRQLVKERWVLLTMLIIAAGFGVVVGMNWKIPNPMDLLMLIFKPMRKFL</sequence>
<proteinExistence type="predicted"/>
<dbReference type="RefSeq" id="WP_040735615.1">
    <property type="nucleotide sequence ID" value="NZ_JAKOBS010000008.1"/>
</dbReference>
<name>A0ABT4GRR8_PAEAL</name>
<evidence type="ECO:0000313" key="3">
    <source>
        <dbReference type="Proteomes" id="UP001527181"/>
    </source>
</evidence>
<dbReference type="GeneID" id="94488609"/>
<keyword evidence="1" id="KW-0472">Membrane</keyword>
<evidence type="ECO:0000313" key="2">
    <source>
        <dbReference type="EMBL" id="MCY9759389.1"/>
    </source>
</evidence>
<evidence type="ECO:0000256" key="1">
    <source>
        <dbReference type="SAM" id="Phobius"/>
    </source>
</evidence>
<protein>
    <submittedName>
        <fullName evidence="2">Uncharacterized protein</fullName>
    </submittedName>
</protein>
<keyword evidence="3" id="KW-1185">Reference proteome</keyword>
<feature type="transmembrane region" description="Helical" evidence="1">
    <location>
        <begin position="32"/>
        <end position="52"/>
    </location>
</feature>
<keyword evidence="1" id="KW-1133">Transmembrane helix</keyword>
<keyword evidence="1" id="KW-0812">Transmembrane</keyword>
<dbReference type="Proteomes" id="UP001527181">
    <property type="component" value="Unassembled WGS sequence"/>
</dbReference>
<gene>
    <name evidence="2" type="ORF">M5X12_02265</name>
</gene>
<dbReference type="EMBL" id="JAMDNP010000005">
    <property type="protein sequence ID" value="MCY9759389.1"/>
    <property type="molecule type" value="Genomic_DNA"/>
</dbReference>
<accession>A0ABT4GRR8</accession>
<organism evidence="2 3">
    <name type="scientific">Paenibacillus alvei</name>
    <name type="common">Bacillus alvei</name>
    <dbReference type="NCBI Taxonomy" id="44250"/>
    <lineage>
        <taxon>Bacteria</taxon>
        <taxon>Bacillati</taxon>
        <taxon>Bacillota</taxon>
        <taxon>Bacilli</taxon>
        <taxon>Bacillales</taxon>
        <taxon>Paenibacillaceae</taxon>
        <taxon>Paenibacillus</taxon>
    </lineage>
</organism>
<comment type="caution">
    <text evidence="2">The sequence shown here is derived from an EMBL/GenBank/DDBJ whole genome shotgun (WGS) entry which is preliminary data.</text>
</comment>